<evidence type="ECO:0000259" key="5">
    <source>
        <dbReference type="PROSITE" id="PS50893"/>
    </source>
</evidence>
<dbReference type="InterPro" id="IPR050153">
    <property type="entry name" value="Metal_Ion_Import_ABC"/>
</dbReference>
<dbReference type="OrthoDB" id="9801987at2"/>
<evidence type="ECO:0000313" key="6">
    <source>
        <dbReference type="EMBL" id="SNR37801.1"/>
    </source>
</evidence>
<gene>
    <name evidence="6" type="ORF">SAMN04488111_1040</name>
</gene>
<dbReference type="InterPro" id="IPR003593">
    <property type="entry name" value="AAA+_ATPase"/>
</dbReference>
<dbReference type="RefSeq" id="WP_089377327.1">
    <property type="nucleotide sequence ID" value="NZ_FZNX01000001.1"/>
</dbReference>
<evidence type="ECO:0000256" key="4">
    <source>
        <dbReference type="ARBA" id="ARBA00022840"/>
    </source>
</evidence>
<sequence length="217" mass="24917">MNKMHVDSVLKSYDNRQILSDVFMSCTKGEIIGLLGRNGIGKSTLLKIIFGSVRADNKFVKIDNKYIKGLYDNRNLLNYLPQNNFLPNHVKIKTIIKLFCDKKNASIIINNHLIKPLLDKKIKQLSGGEKRIIEIFLIVLSNAKYILIDEPFNGVAPVHKEEIKKLIIEQSENKGFIITDHDYRNILDIATRTVLIYDGGTKEIKNNEELIQYGYLR</sequence>
<feature type="domain" description="ABC transporter" evidence="5">
    <location>
        <begin position="4"/>
        <end position="216"/>
    </location>
</feature>
<dbReference type="PANTHER" id="PTHR42734">
    <property type="entry name" value="METAL TRANSPORT SYSTEM ATP-BINDING PROTEIN TM_0124-RELATED"/>
    <property type="match status" value="1"/>
</dbReference>
<dbReference type="PROSITE" id="PS50893">
    <property type="entry name" value="ABC_TRANSPORTER_2"/>
    <property type="match status" value="1"/>
</dbReference>
<dbReference type="AlphaFoldDB" id="A0A238VUE1"/>
<evidence type="ECO:0000256" key="1">
    <source>
        <dbReference type="ARBA" id="ARBA00005417"/>
    </source>
</evidence>
<evidence type="ECO:0000256" key="3">
    <source>
        <dbReference type="ARBA" id="ARBA00022741"/>
    </source>
</evidence>
<dbReference type="SMART" id="SM00382">
    <property type="entry name" value="AAA"/>
    <property type="match status" value="1"/>
</dbReference>
<protein>
    <submittedName>
        <fullName evidence="6">ABC-type lipopolysaccharide export system, ATPase component</fullName>
    </submittedName>
</protein>
<keyword evidence="7" id="KW-1185">Reference proteome</keyword>
<dbReference type="Pfam" id="PF00005">
    <property type="entry name" value="ABC_tran"/>
    <property type="match status" value="1"/>
</dbReference>
<dbReference type="InterPro" id="IPR027417">
    <property type="entry name" value="P-loop_NTPase"/>
</dbReference>
<dbReference type="InterPro" id="IPR003439">
    <property type="entry name" value="ABC_transporter-like_ATP-bd"/>
</dbReference>
<dbReference type="Proteomes" id="UP000198412">
    <property type="component" value="Unassembled WGS sequence"/>
</dbReference>
<evidence type="ECO:0000256" key="2">
    <source>
        <dbReference type="ARBA" id="ARBA00022448"/>
    </source>
</evidence>
<proteinExistence type="inferred from homology"/>
<dbReference type="EMBL" id="FZNX01000001">
    <property type="protein sequence ID" value="SNR37801.1"/>
    <property type="molecule type" value="Genomic_DNA"/>
</dbReference>
<keyword evidence="2" id="KW-0813">Transport</keyword>
<dbReference type="GO" id="GO:0016887">
    <property type="term" value="F:ATP hydrolysis activity"/>
    <property type="evidence" value="ECO:0007669"/>
    <property type="project" value="InterPro"/>
</dbReference>
<dbReference type="SUPFAM" id="SSF52540">
    <property type="entry name" value="P-loop containing nucleoside triphosphate hydrolases"/>
    <property type="match status" value="1"/>
</dbReference>
<keyword evidence="3" id="KW-0547">Nucleotide-binding</keyword>
<dbReference type="GO" id="GO:0005524">
    <property type="term" value="F:ATP binding"/>
    <property type="evidence" value="ECO:0007669"/>
    <property type="project" value="UniProtKB-KW"/>
</dbReference>
<keyword evidence="4" id="KW-0067">ATP-binding</keyword>
<reference evidence="7" key="1">
    <citation type="submission" date="2017-06" db="EMBL/GenBank/DDBJ databases">
        <authorList>
            <person name="Varghese N."/>
            <person name="Submissions S."/>
        </authorList>
    </citation>
    <scope>NUCLEOTIDE SEQUENCE [LARGE SCALE GENOMIC DNA]</scope>
    <source>
        <strain evidence="7">DSM 27993</strain>
    </source>
</reference>
<comment type="similarity">
    <text evidence="1">Belongs to the ABC transporter superfamily.</text>
</comment>
<organism evidence="6 7">
    <name type="scientific">Lutibacter flavus</name>
    <dbReference type="NCBI Taxonomy" id="691689"/>
    <lineage>
        <taxon>Bacteria</taxon>
        <taxon>Pseudomonadati</taxon>
        <taxon>Bacteroidota</taxon>
        <taxon>Flavobacteriia</taxon>
        <taxon>Flavobacteriales</taxon>
        <taxon>Flavobacteriaceae</taxon>
        <taxon>Lutibacter</taxon>
    </lineage>
</organism>
<name>A0A238VUE1_9FLAO</name>
<dbReference type="Gene3D" id="3.40.50.300">
    <property type="entry name" value="P-loop containing nucleotide triphosphate hydrolases"/>
    <property type="match status" value="1"/>
</dbReference>
<accession>A0A238VUE1</accession>
<dbReference type="PANTHER" id="PTHR42734:SF17">
    <property type="entry name" value="METAL TRANSPORT SYSTEM ATP-BINDING PROTEIN TM_0124-RELATED"/>
    <property type="match status" value="1"/>
</dbReference>
<evidence type="ECO:0000313" key="7">
    <source>
        <dbReference type="Proteomes" id="UP000198412"/>
    </source>
</evidence>